<reference evidence="6" key="1">
    <citation type="submission" date="2015-08" db="EMBL/GenBank/DDBJ databases">
        <authorList>
            <person name="Babu N.S."/>
            <person name="Beckwith C.J."/>
            <person name="Beseler K.G."/>
            <person name="Brison A."/>
            <person name="Carone J.V."/>
            <person name="Caskin T.P."/>
            <person name="Diamond M."/>
            <person name="Durham M.E."/>
            <person name="Foxe J.M."/>
            <person name="Go M."/>
            <person name="Henderson B.A."/>
            <person name="Jones I.B."/>
            <person name="McGettigan J.A."/>
            <person name="Micheletti S.J."/>
            <person name="Nasrallah M.E."/>
            <person name="Ortiz D."/>
            <person name="Piller C.R."/>
            <person name="Privatt S.R."/>
            <person name="Schneider S.L."/>
            <person name="Sharp S."/>
            <person name="Smith T.C."/>
            <person name="Stanton J.D."/>
            <person name="Ullery H.E."/>
            <person name="Wilson R.J."/>
            <person name="Serrano M.G."/>
            <person name="Buck G."/>
            <person name="Lee V."/>
            <person name="Wang Y."/>
            <person name="Carvalho R."/>
            <person name="Voegtly L."/>
            <person name="Shi R."/>
            <person name="Duckworth R."/>
            <person name="Johnson A."/>
            <person name="Loviza R."/>
            <person name="Walstead R."/>
            <person name="Shah Z."/>
            <person name="Kiflezghi M."/>
            <person name="Wade K."/>
            <person name="Ball S.L."/>
            <person name="Bradley K.W."/>
            <person name="Asai D.J."/>
            <person name="Bowman C.A."/>
            <person name="Russell D.A."/>
            <person name="Pope W.H."/>
            <person name="Jacobs-Sera D."/>
            <person name="Hendrix R.W."/>
            <person name="Hatfull G.F."/>
        </authorList>
    </citation>
    <scope>NUCLEOTIDE SEQUENCE</scope>
</reference>
<gene>
    <name evidence="6" type="ORF">NOCA1120065</name>
</gene>
<protein>
    <submittedName>
        <fullName evidence="6">Transcriptional regulator, LysR family</fullName>
    </submittedName>
</protein>
<evidence type="ECO:0000256" key="4">
    <source>
        <dbReference type="ARBA" id="ARBA00023163"/>
    </source>
</evidence>
<dbReference type="SUPFAM" id="SSF53850">
    <property type="entry name" value="Periplasmic binding protein-like II"/>
    <property type="match status" value="1"/>
</dbReference>
<dbReference type="NCBIfam" id="NF002964">
    <property type="entry name" value="PRK03635.1"/>
    <property type="match status" value="1"/>
</dbReference>
<dbReference type="NCBIfam" id="NF009888">
    <property type="entry name" value="PRK13348.1"/>
    <property type="match status" value="1"/>
</dbReference>
<evidence type="ECO:0000259" key="5">
    <source>
        <dbReference type="PROSITE" id="PS50931"/>
    </source>
</evidence>
<evidence type="ECO:0000313" key="6">
    <source>
        <dbReference type="EMBL" id="CUR56543.1"/>
    </source>
</evidence>
<dbReference type="PANTHER" id="PTHR30579:SF2">
    <property type="entry name" value="HTH-TYPE TRANSCRIPTIONAL REGULATOR ARGP"/>
    <property type="match status" value="1"/>
</dbReference>
<comment type="similarity">
    <text evidence="1">Belongs to the LysR transcriptional regulatory family.</text>
</comment>
<dbReference type="EMBL" id="CZKB01000004">
    <property type="protein sequence ID" value="CUR56543.1"/>
    <property type="molecule type" value="Genomic_DNA"/>
</dbReference>
<dbReference type="Gene3D" id="3.40.190.290">
    <property type="match status" value="1"/>
</dbReference>
<dbReference type="Pfam" id="PF03466">
    <property type="entry name" value="LysR_substrate"/>
    <property type="match status" value="1"/>
</dbReference>
<dbReference type="InterPro" id="IPR000847">
    <property type="entry name" value="LysR_HTH_N"/>
</dbReference>
<organism evidence="6">
    <name type="scientific">metagenome</name>
    <dbReference type="NCBI Taxonomy" id="256318"/>
    <lineage>
        <taxon>unclassified sequences</taxon>
        <taxon>metagenomes</taxon>
    </lineage>
</organism>
<evidence type="ECO:0000256" key="2">
    <source>
        <dbReference type="ARBA" id="ARBA00023015"/>
    </source>
</evidence>
<name>A0A2P2C3E6_9ZZZZ</name>
<dbReference type="Gene3D" id="1.10.10.10">
    <property type="entry name" value="Winged helix-like DNA-binding domain superfamily/Winged helix DNA-binding domain"/>
    <property type="match status" value="1"/>
</dbReference>
<dbReference type="InterPro" id="IPR050176">
    <property type="entry name" value="LTTR"/>
</dbReference>
<accession>A0A2P2C3E6</accession>
<evidence type="ECO:0000256" key="1">
    <source>
        <dbReference type="ARBA" id="ARBA00009437"/>
    </source>
</evidence>
<evidence type="ECO:0000256" key="3">
    <source>
        <dbReference type="ARBA" id="ARBA00023125"/>
    </source>
</evidence>
<dbReference type="AlphaFoldDB" id="A0A2P2C3E6"/>
<keyword evidence="3" id="KW-0238">DNA-binding</keyword>
<dbReference type="NCBIfam" id="TIGR03298">
    <property type="entry name" value="argP"/>
    <property type="match status" value="1"/>
</dbReference>
<proteinExistence type="inferred from homology"/>
<dbReference type="Pfam" id="PF00126">
    <property type="entry name" value="HTH_1"/>
    <property type="match status" value="1"/>
</dbReference>
<keyword evidence="4" id="KW-0804">Transcription</keyword>
<dbReference type="PANTHER" id="PTHR30579">
    <property type="entry name" value="TRANSCRIPTIONAL REGULATOR"/>
    <property type="match status" value="1"/>
</dbReference>
<dbReference type="InterPro" id="IPR005119">
    <property type="entry name" value="LysR_subst-bd"/>
</dbReference>
<dbReference type="InterPro" id="IPR017685">
    <property type="entry name" value="ArgP"/>
</dbReference>
<dbReference type="GO" id="GO:0003700">
    <property type="term" value="F:DNA-binding transcription factor activity"/>
    <property type="evidence" value="ECO:0007669"/>
    <property type="project" value="InterPro"/>
</dbReference>
<dbReference type="GO" id="GO:0003677">
    <property type="term" value="F:DNA binding"/>
    <property type="evidence" value="ECO:0007669"/>
    <property type="project" value="UniProtKB-KW"/>
</dbReference>
<dbReference type="PROSITE" id="PS50931">
    <property type="entry name" value="HTH_LYSR"/>
    <property type="match status" value="1"/>
</dbReference>
<dbReference type="PRINTS" id="PR00039">
    <property type="entry name" value="HTHLYSR"/>
</dbReference>
<dbReference type="InterPro" id="IPR036390">
    <property type="entry name" value="WH_DNA-bd_sf"/>
</dbReference>
<sequence length="303" mass="33367">MNDLTQLDPVALRTLSVAVRLGTFEAAARELHVTPSAVSQRIKALETRIGRVLLHRVKPLEPTEAGLVLVRLATQTEILEREAVAELVEETDAGATAYTSLPIAVNADALYGWFVDALAEVQSRHRVVFEVVREDHTRTAERLRRGEVVAAITGEPKPVPGCRVVRLGRLRYAAVATADFHAAHFADGVGSATLAEAPIVAFDRNDSLQHDFVRRVTRRHLAPPTTYLPSVREFDRAIRVGMGWGLLPESDVAAELEDGSLVELVPGRRSEVALFWQHWRLGSTLVADLTEEVVVAARRWMAS</sequence>
<keyword evidence="2" id="KW-0805">Transcription regulation</keyword>
<feature type="domain" description="HTH lysR-type" evidence="5">
    <location>
        <begin position="7"/>
        <end position="63"/>
    </location>
</feature>
<dbReference type="InterPro" id="IPR036388">
    <property type="entry name" value="WH-like_DNA-bd_sf"/>
</dbReference>
<dbReference type="SUPFAM" id="SSF46785">
    <property type="entry name" value="Winged helix' DNA-binding domain"/>
    <property type="match status" value="1"/>
</dbReference>